<evidence type="ECO:0008006" key="3">
    <source>
        <dbReference type="Google" id="ProtNLM"/>
    </source>
</evidence>
<protein>
    <recommendedName>
        <fullName evidence="3">Phage protein</fullName>
    </recommendedName>
</protein>
<dbReference type="RefSeq" id="WP_198746003.1">
    <property type="nucleotide sequence ID" value="NZ_JAEHTE010000001.1"/>
</dbReference>
<accession>A0A8I1JG23</accession>
<organism evidence="1 2">
    <name type="scientific">Pseudomonas putida</name>
    <name type="common">Arthrobacter siderocapsulatus</name>
    <dbReference type="NCBI Taxonomy" id="303"/>
    <lineage>
        <taxon>Bacteria</taxon>
        <taxon>Pseudomonadati</taxon>
        <taxon>Pseudomonadota</taxon>
        <taxon>Gammaproteobacteria</taxon>
        <taxon>Pseudomonadales</taxon>
        <taxon>Pseudomonadaceae</taxon>
        <taxon>Pseudomonas</taxon>
    </lineage>
</organism>
<proteinExistence type="predicted"/>
<dbReference type="Proteomes" id="UP000637061">
    <property type="component" value="Unassembled WGS sequence"/>
</dbReference>
<evidence type="ECO:0000313" key="2">
    <source>
        <dbReference type="Proteomes" id="UP000637061"/>
    </source>
</evidence>
<dbReference type="EMBL" id="JAEHTE010000001">
    <property type="protein sequence ID" value="MBI6882382.1"/>
    <property type="molecule type" value="Genomic_DNA"/>
</dbReference>
<comment type="caution">
    <text evidence="1">The sequence shown here is derived from an EMBL/GenBank/DDBJ whole genome shotgun (WGS) entry which is preliminary data.</text>
</comment>
<dbReference type="AlphaFoldDB" id="A0A8I1JG23"/>
<gene>
    <name evidence="1" type="ORF">JEU22_00360</name>
</gene>
<reference evidence="1" key="1">
    <citation type="submission" date="2020-12" db="EMBL/GenBank/DDBJ databases">
        <title>Enhanced detection system for hospital associated transmission using whole genome sequencing surveillance.</title>
        <authorList>
            <person name="Harrison L.H."/>
            <person name="Van Tyne D."/>
            <person name="Marsh J.W."/>
            <person name="Griffith M.P."/>
            <person name="Snyder D.J."/>
            <person name="Cooper V.S."/>
            <person name="Mustapha M."/>
        </authorList>
    </citation>
    <scope>NUCLEOTIDE SEQUENCE</scope>
    <source>
        <strain evidence="1">PSB00042</strain>
    </source>
</reference>
<sequence length="113" mass="12685">MTALEMIAAERQRQIEVKGYTPEHDDEHILGEIAEAAAEFASPDMWLEPHSWAYKKGEHTRLQQLAKAGALIVAEMERIMRGDRLALIDLSLDSDQSEVVEASAEVVEPDQQK</sequence>
<evidence type="ECO:0000313" key="1">
    <source>
        <dbReference type="EMBL" id="MBI6882382.1"/>
    </source>
</evidence>
<name>A0A8I1JG23_PSEPU</name>